<dbReference type="AlphaFoldDB" id="A0A3Q9HSY7"/>
<sequence>MEFIKKLSPRENSKDIAKERLQFILIHDRIQLSPRELEEMKKDIIAVVSKYVEVEENELEMSLKRREETMALHANIPIRSKRS</sequence>
<dbReference type="SUPFAM" id="SSF55229">
    <property type="entry name" value="Cell division protein MinE topological specificity domain"/>
    <property type="match status" value="1"/>
</dbReference>
<name>A0A3Q9HSY7_9FIRM</name>
<dbReference type="EMBL" id="CP016379">
    <property type="protein sequence ID" value="AZR74862.1"/>
    <property type="molecule type" value="Genomic_DNA"/>
</dbReference>
<comment type="function">
    <text evidence="2 3">Prevents the cell division inhibition by proteins MinC and MinD at internal division sites while permitting inhibition at polar sites. This ensures cell division at the proper site by restricting the formation of a division septum at the midpoint of the long axis of the cell.</text>
</comment>
<proteinExistence type="inferred from homology"/>
<dbReference type="InterPro" id="IPR036707">
    <property type="entry name" value="MinE_sf"/>
</dbReference>
<evidence type="ECO:0000313" key="4">
    <source>
        <dbReference type="EMBL" id="AZR74862.1"/>
    </source>
</evidence>
<dbReference type="GO" id="GO:0051301">
    <property type="term" value="P:cell division"/>
    <property type="evidence" value="ECO:0007669"/>
    <property type="project" value="UniProtKB-KW"/>
</dbReference>
<dbReference type="GO" id="GO:0032955">
    <property type="term" value="P:regulation of division septum assembly"/>
    <property type="evidence" value="ECO:0007669"/>
    <property type="project" value="InterPro"/>
</dbReference>
<accession>A0A3Q9HSY7</accession>
<evidence type="ECO:0000256" key="2">
    <source>
        <dbReference type="ARBA" id="ARBA00025265"/>
    </source>
</evidence>
<protein>
    <recommendedName>
        <fullName evidence="3">Cell division topological specificity factor</fullName>
    </recommendedName>
</protein>
<reference evidence="4 5" key="1">
    <citation type="submission" date="2016-07" db="EMBL/GenBank/DDBJ databases">
        <title>Genome and transcriptome analysis of iron-reducing fermentative bacteria Anoxybacter fermentans.</title>
        <authorList>
            <person name="Zeng X."/>
            <person name="Shao Z."/>
        </authorList>
    </citation>
    <scope>NUCLEOTIDE SEQUENCE [LARGE SCALE GENOMIC DNA]</scope>
    <source>
        <strain evidence="4 5">DY22613</strain>
    </source>
</reference>
<keyword evidence="3" id="KW-0131">Cell cycle</keyword>
<dbReference type="Pfam" id="PF03776">
    <property type="entry name" value="MinE"/>
    <property type="match status" value="1"/>
</dbReference>
<dbReference type="NCBIfam" id="TIGR01215">
    <property type="entry name" value="minE"/>
    <property type="match status" value="1"/>
</dbReference>
<dbReference type="NCBIfam" id="NF001422">
    <property type="entry name" value="PRK00296.1"/>
    <property type="match status" value="1"/>
</dbReference>
<dbReference type="Proteomes" id="UP000267250">
    <property type="component" value="Chromosome"/>
</dbReference>
<gene>
    <name evidence="3" type="primary">minE</name>
    <name evidence="4" type="ORF">BBF96_07720</name>
</gene>
<dbReference type="InterPro" id="IPR005527">
    <property type="entry name" value="MinE"/>
</dbReference>
<dbReference type="OrthoDB" id="9796578at2"/>
<organism evidence="4 5">
    <name type="scientific">Anoxybacter fermentans</name>
    <dbReference type="NCBI Taxonomy" id="1323375"/>
    <lineage>
        <taxon>Bacteria</taxon>
        <taxon>Bacillati</taxon>
        <taxon>Bacillota</taxon>
        <taxon>Clostridia</taxon>
        <taxon>Halanaerobiales</taxon>
        <taxon>Anoxybacter</taxon>
    </lineage>
</organism>
<keyword evidence="3 4" id="KW-0132">Cell division</keyword>
<dbReference type="KEGG" id="aft:BBF96_07720"/>
<evidence type="ECO:0000256" key="1">
    <source>
        <dbReference type="ARBA" id="ARBA00008168"/>
    </source>
</evidence>
<dbReference type="HAMAP" id="MF_00262">
    <property type="entry name" value="MinE"/>
    <property type="match status" value="1"/>
</dbReference>
<comment type="similarity">
    <text evidence="1 3">Belongs to the MinE family.</text>
</comment>
<evidence type="ECO:0000256" key="3">
    <source>
        <dbReference type="HAMAP-Rule" id="MF_00262"/>
    </source>
</evidence>
<evidence type="ECO:0000313" key="5">
    <source>
        <dbReference type="Proteomes" id="UP000267250"/>
    </source>
</evidence>
<keyword evidence="5" id="KW-1185">Reference proteome</keyword>
<dbReference type="Gene3D" id="3.30.1070.10">
    <property type="entry name" value="Cell division topological specificity factor MinE"/>
    <property type="match status" value="1"/>
</dbReference>